<dbReference type="SUPFAM" id="SSF54001">
    <property type="entry name" value="Cysteine proteinases"/>
    <property type="match status" value="1"/>
</dbReference>
<protein>
    <recommendedName>
        <fullName evidence="1">Transglutaminase-like domain-containing protein</fullName>
    </recommendedName>
</protein>
<keyword evidence="3" id="KW-1185">Reference proteome</keyword>
<reference evidence="3" key="1">
    <citation type="journal article" date="2019" name="Int. J. Syst. Evol. Microbiol.">
        <title>The Global Catalogue of Microorganisms (GCM) 10K type strain sequencing project: providing services to taxonomists for standard genome sequencing and annotation.</title>
        <authorList>
            <consortium name="The Broad Institute Genomics Platform"/>
            <consortium name="The Broad Institute Genome Sequencing Center for Infectious Disease"/>
            <person name="Wu L."/>
            <person name="Ma J."/>
        </authorList>
    </citation>
    <scope>NUCLEOTIDE SEQUENCE [LARGE SCALE GENOMIC DNA]</scope>
    <source>
        <strain evidence="3">NBRC 112416</strain>
    </source>
</reference>
<evidence type="ECO:0000313" key="2">
    <source>
        <dbReference type="EMBL" id="GLQ57247.1"/>
    </source>
</evidence>
<dbReference type="EMBL" id="BSNS01000023">
    <property type="protein sequence ID" value="GLQ57247.1"/>
    <property type="molecule type" value="Genomic_DNA"/>
</dbReference>
<dbReference type="RefSeq" id="WP_284342637.1">
    <property type="nucleotide sequence ID" value="NZ_BSNS01000023.1"/>
</dbReference>
<feature type="domain" description="Transglutaminase-like" evidence="1">
    <location>
        <begin position="92"/>
        <end position="145"/>
    </location>
</feature>
<dbReference type="InterPro" id="IPR038765">
    <property type="entry name" value="Papain-like_cys_pep_sf"/>
</dbReference>
<dbReference type="Proteomes" id="UP001156691">
    <property type="component" value="Unassembled WGS sequence"/>
</dbReference>
<accession>A0ABQ5WBN2</accession>
<dbReference type="InterPro" id="IPR002931">
    <property type="entry name" value="Transglutaminase-like"/>
</dbReference>
<evidence type="ECO:0000313" key="3">
    <source>
        <dbReference type="Proteomes" id="UP001156691"/>
    </source>
</evidence>
<name>A0ABQ5WBN2_9HYPH</name>
<sequence>MEDLDRWLTHTRFSNPGRHARSIAALSADVARLNEIIQGVLVHSSWLREYGLDTPRLDAGARTTLPFAERLDDILARDPRPLEAQRPPELRSIGTCRDYALMLCAILRAKGIPARVRCGFAAYFHLVWEDHWVCEYWDARRRSWRLSDAQIDPMLKRQNRIDFNPADMPREVFLTAGEAWTKCRRAEADAGDFGHGETTGMWFIKVNVLRDHHVLNGRETSLWDRWREAPAASRTVCDEELQLLDSLAARLEQELIAATPEWIV</sequence>
<dbReference type="Pfam" id="PF01841">
    <property type="entry name" value="Transglut_core"/>
    <property type="match status" value="1"/>
</dbReference>
<proteinExistence type="predicted"/>
<gene>
    <name evidence="2" type="ORF">GCM10010862_45060</name>
</gene>
<dbReference type="Gene3D" id="3.10.620.30">
    <property type="match status" value="1"/>
</dbReference>
<organism evidence="2 3">
    <name type="scientific">Devosia nitrariae</name>
    <dbReference type="NCBI Taxonomy" id="2071872"/>
    <lineage>
        <taxon>Bacteria</taxon>
        <taxon>Pseudomonadati</taxon>
        <taxon>Pseudomonadota</taxon>
        <taxon>Alphaproteobacteria</taxon>
        <taxon>Hyphomicrobiales</taxon>
        <taxon>Devosiaceae</taxon>
        <taxon>Devosia</taxon>
    </lineage>
</organism>
<comment type="caution">
    <text evidence="2">The sequence shown here is derived from an EMBL/GenBank/DDBJ whole genome shotgun (WGS) entry which is preliminary data.</text>
</comment>
<evidence type="ECO:0000259" key="1">
    <source>
        <dbReference type="Pfam" id="PF01841"/>
    </source>
</evidence>